<evidence type="ECO:0000256" key="6">
    <source>
        <dbReference type="ARBA" id="ARBA00023136"/>
    </source>
</evidence>
<feature type="transmembrane region" description="Helical" evidence="8">
    <location>
        <begin position="21"/>
        <end position="41"/>
    </location>
</feature>
<dbReference type="Gene3D" id="3.30.420.270">
    <property type="match status" value="1"/>
</dbReference>
<dbReference type="Pfam" id="PF02472">
    <property type="entry name" value="ExbD"/>
    <property type="match status" value="1"/>
</dbReference>
<organism evidence="9 10">
    <name type="scientific">Abyssobacteria bacterium (strain SURF_5)</name>
    <dbReference type="NCBI Taxonomy" id="2093360"/>
    <lineage>
        <taxon>Bacteria</taxon>
        <taxon>Pseudomonadati</taxon>
        <taxon>Candidatus Hydrogenedentota</taxon>
        <taxon>Candidatus Abyssobacteria</taxon>
    </lineage>
</organism>
<evidence type="ECO:0000256" key="1">
    <source>
        <dbReference type="ARBA" id="ARBA00004162"/>
    </source>
</evidence>
<evidence type="ECO:0000313" key="9">
    <source>
        <dbReference type="EMBL" id="RJP17547.1"/>
    </source>
</evidence>
<evidence type="ECO:0000256" key="3">
    <source>
        <dbReference type="ARBA" id="ARBA00022475"/>
    </source>
</evidence>
<dbReference type="InterPro" id="IPR003400">
    <property type="entry name" value="ExbD"/>
</dbReference>
<keyword evidence="3" id="KW-1003">Cell membrane</keyword>
<name>A0A3A4N8H7_ABYX5</name>
<evidence type="ECO:0000256" key="5">
    <source>
        <dbReference type="ARBA" id="ARBA00022989"/>
    </source>
</evidence>
<dbReference type="PANTHER" id="PTHR30558:SF15">
    <property type="entry name" value="BIOPOLYMER TRANSPORT PROTEIN EXBD1"/>
    <property type="match status" value="1"/>
</dbReference>
<proteinExistence type="inferred from homology"/>
<keyword evidence="4 7" id="KW-0812">Transmembrane</keyword>
<comment type="subcellular location">
    <subcellularLocation>
        <location evidence="1">Cell membrane</location>
        <topology evidence="1">Single-pass membrane protein</topology>
    </subcellularLocation>
    <subcellularLocation>
        <location evidence="7">Cell membrane</location>
        <topology evidence="7">Single-pass type II membrane protein</topology>
    </subcellularLocation>
</comment>
<dbReference type="GO" id="GO:0005886">
    <property type="term" value="C:plasma membrane"/>
    <property type="evidence" value="ECO:0007669"/>
    <property type="project" value="UniProtKB-SubCell"/>
</dbReference>
<keyword evidence="7" id="KW-0813">Transport</keyword>
<evidence type="ECO:0000256" key="4">
    <source>
        <dbReference type="ARBA" id="ARBA00022692"/>
    </source>
</evidence>
<keyword evidence="7" id="KW-0653">Protein transport</keyword>
<keyword evidence="5 8" id="KW-1133">Transmembrane helix</keyword>
<evidence type="ECO:0000256" key="8">
    <source>
        <dbReference type="SAM" id="Phobius"/>
    </source>
</evidence>
<protein>
    <submittedName>
        <fullName evidence="9">Biopolymer transporter ExbD</fullName>
    </submittedName>
</protein>
<dbReference type="GO" id="GO:0022857">
    <property type="term" value="F:transmembrane transporter activity"/>
    <property type="evidence" value="ECO:0007669"/>
    <property type="project" value="InterPro"/>
</dbReference>
<sequence length="136" mass="15229">MQFRKKAVTHEKVMVALNMTPLIDCVLQLLIFFMLTSSFVLQTGILVELPKARTPKLQEEQDIVITITRNNETYLNDQKVPLAQLPIALLEKVTKSNQKMVLIKPDKRVETGKLVEVMGIAKSVGVESLGIATEPQ</sequence>
<dbReference type="EMBL" id="QZKU01000114">
    <property type="protein sequence ID" value="RJP17547.1"/>
    <property type="molecule type" value="Genomic_DNA"/>
</dbReference>
<comment type="caution">
    <text evidence="9">The sequence shown here is derived from an EMBL/GenBank/DDBJ whole genome shotgun (WGS) entry which is preliminary data.</text>
</comment>
<gene>
    <name evidence="9" type="ORF">C4520_16415</name>
</gene>
<evidence type="ECO:0000256" key="2">
    <source>
        <dbReference type="ARBA" id="ARBA00005811"/>
    </source>
</evidence>
<reference evidence="9 10" key="1">
    <citation type="journal article" date="2017" name="ISME J.">
        <title>Energy and carbon metabolisms in a deep terrestrial subsurface fluid microbial community.</title>
        <authorList>
            <person name="Momper L."/>
            <person name="Jungbluth S.P."/>
            <person name="Lee M.D."/>
            <person name="Amend J.P."/>
        </authorList>
    </citation>
    <scope>NUCLEOTIDE SEQUENCE [LARGE SCALE GENOMIC DNA]</scope>
    <source>
        <strain evidence="9">SURF_5</strain>
    </source>
</reference>
<evidence type="ECO:0000313" key="10">
    <source>
        <dbReference type="Proteomes" id="UP000265882"/>
    </source>
</evidence>
<accession>A0A3A4N8H7</accession>
<comment type="similarity">
    <text evidence="2 7">Belongs to the ExbD/TolR family.</text>
</comment>
<dbReference type="AlphaFoldDB" id="A0A3A4N8H7"/>
<dbReference type="GO" id="GO:0015031">
    <property type="term" value="P:protein transport"/>
    <property type="evidence" value="ECO:0007669"/>
    <property type="project" value="UniProtKB-KW"/>
</dbReference>
<dbReference type="Proteomes" id="UP000265882">
    <property type="component" value="Unassembled WGS sequence"/>
</dbReference>
<dbReference type="PANTHER" id="PTHR30558">
    <property type="entry name" value="EXBD MEMBRANE COMPONENT OF PMF-DRIVEN MACROMOLECULE IMPORT SYSTEM"/>
    <property type="match status" value="1"/>
</dbReference>
<evidence type="ECO:0000256" key="7">
    <source>
        <dbReference type="RuleBase" id="RU003879"/>
    </source>
</evidence>
<keyword evidence="6 8" id="KW-0472">Membrane</keyword>